<evidence type="ECO:0000256" key="2">
    <source>
        <dbReference type="ARBA" id="ARBA00022741"/>
    </source>
</evidence>
<keyword evidence="3" id="KW-0067">ATP-binding</keyword>
<dbReference type="PANTHER" id="PTHR23407:SF1">
    <property type="entry name" value="5-FORMYLTETRAHYDROFOLATE CYCLO-LIGASE"/>
    <property type="match status" value="1"/>
</dbReference>
<keyword evidence="2" id="KW-0547">Nucleotide-binding</keyword>
<dbReference type="EMBL" id="UOFV01000349">
    <property type="protein sequence ID" value="VAX02811.1"/>
    <property type="molecule type" value="Genomic_DNA"/>
</dbReference>
<dbReference type="GO" id="GO:0030272">
    <property type="term" value="F:5-formyltetrahydrofolate cyclo-ligase activity"/>
    <property type="evidence" value="ECO:0007669"/>
    <property type="project" value="UniProtKB-EC"/>
</dbReference>
<gene>
    <name evidence="4" type="ORF">MNBD_GAMMA19-2067</name>
</gene>
<comment type="similarity">
    <text evidence="1">Belongs to the 5-formyltetrahydrofolate cyclo-ligase family.</text>
</comment>
<sequence length="197" mass="22578">MERQALRQQLRSARHAFDEHEHAWRSAIITRRLVNHRLFRAAQHIACYLPNDAEVDLTSLMDCAWSMGKTVYLPVISATHHNRLHFLPYAPGDTLALNGFGIPEPVLRSRRVTALTRLDLVLTPLVGFDAWGHRLGMGGGFYDRTFAFLRRRQCWRKPHLLGVAFDVQKSPTELPHQHWDVPLEGVATESEVQLMRG</sequence>
<evidence type="ECO:0000256" key="3">
    <source>
        <dbReference type="ARBA" id="ARBA00022840"/>
    </source>
</evidence>
<reference evidence="4" key="1">
    <citation type="submission" date="2018-06" db="EMBL/GenBank/DDBJ databases">
        <authorList>
            <person name="Zhirakovskaya E."/>
        </authorList>
    </citation>
    <scope>NUCLEOTIDE SEQUENCE</scope>
</reference>
<dbReference type="GO" id="GO:0035999">
    <property type="term" value="P:tetrahydrofolate interconversion"/>
    <property type="evidence" value="ECO:0007669"/>
    <property type="project" value="TreeGrafter"/>
</dbReference>
<dbReference type="SUPFAM" id="SSF100950">
    <property type="entry name" value="NagB/RpiA/CoA transferase-like"/>
    <property type="match status" value="1"/>
</dbReference>
<dbReference type="PIRSF" id="PIRSF006806">
    <property type="entry name" value="FTHF_cligase"/>
    <property type="match status" value="1"/>
</dbReference>
<protein>
    <submittedName>
        <fullName evidence="4">5-formyltetrahydrofolate cyclo-ligase</fullName>
        <ecNumber evidence="4">6.3.3.2</ecNumber>
    </submittedName>
</protein>
<dbReference type="InterPro" id="IPR002698">
    <property type="entry name" value="FTHF_cligase"/>
</dbReference>
<dbReference type="InterPro" id="IPR024185">
    <property type="entry name" value="FTHF_cligase-like_sf"/>
</dbReference>
<dbReference type="NCBIfam" id="TIGR02727">
    <property type="entry name" value="MTHFS_bact"/>
    <property type="match status" value="1"/>
</dbReference>
<dbReference type="EC" id="6.3.3.2" evidence="4"/>
<keyword evidence="4" id="KW-0436">Ligase</keyword>
<dbReference type="AlphaFoldDB" id="A0A3B1AM84"/>
<proteinExistence type="inferred from homology"/>
<dbReference type="Pfam" id="PF01812">
    <property type="entry name" value="5-FTHF_cyc-lig"/>
    <property type="match status" value="1"/>
</dbReference>
<dbReference type="GO" id="GO:0009396">
    <property type="term" value="P:folic acid-containing compound biosynthetic process"/>
    <property type="evidence" value="ECO:0007669"/>
    <property type="project" value="TreeGrafter"/>
</dbReference>
<dbReference type="PANTHER" id="PTHR23407">
    <property type="entry name" value="ATPASE INHIBITOR/5-FORMYLTETRAHYDROFOLATE CYCLO-LIGASE"/>
    <property type="match status" value="1"/>
</dbReference>
<dbReference type="GO" id="GO:0005524">
    <property type="term" value="F:ATP binding"/>
    <property type="evidence" value="ECO:0007669"/>
    <property type="project" value="UniProtKB-KW"/>
</dbReference>
<name>A0A3B1AM84_9ZZZZ</name>
<dbReference type="Gene3D" id="3.40.50.10420">
    <property type="entry name" value="NagB/RpiA/CoA transferase-like"/>
    <property type="match status" value="1"/>
</dbReference>
<dbReference type="InterPro" id="IPR037171">
    <property type="entry name" value="NagB/RpiA_transferase-like"/>
</dbReference>
<evidence type="ECO:0000313" key="4">
    <source>
        <dbReference type="EMBL" id="VAX02811.1"/>
    </source>
</evidence>
<organism evidence="4">
    <name type="scientific">hydrothermal vent metagenome</name>
    <dbReference type="NCBI Taxonomy" id="652676"/>
    <lineage>
        <taxon>unclassified sequences</taxon>
        <taxon>metagenomes</taxon>
        <taxon>ecological metagenomes</taxon>
    </lineage>
</organism>
<accession>A0A3B1AM84</accession>
<evidence type="ECO:0000256" key="1">
    <source>
        <dbReference type="ARBA" id="ARBA00010638"/>
    </source>
</evidence>